<dbReference type="RefSeq" id="XP_066828769.1">
    <property type="nucleotide sequence ID" value="XM_066971763.1"/>
</dbReference>
<dbReference type="GeneID" id="92207027"/>
<keyword evidence="3" id="KW-1185">Reference proteome</keyword>
<proteinExistence type="predicted"/>
<evidence type="ECO:0008006" key="4">
    <source>
        <dbReference type="Google" id="ProtNLM"/>
    </source>
</evidence>
<dbReference type="Proteomes" id="UP001497383">
    <property type="component" value="Chromosome 2"/>
</dbReference>
<dbReference type="EMBL" id="OZ022406">
    <property type="protein sequence ID" value="CAK9437453.1"/>
    <property type="molecule type" value="Genomic_DNA"/>
</dbReference>
<name>A0ABP0ZN39_9ASCO</name>
<feature type="compositionally biased region" description="Low complexity" evidence="1">
    <location>
        <begin position="70"/>
        <end position="87"/>
    </location>
</feature>
<sequence length="197" mass="22501">MSDQSQYRPTIHQFLLRTENLQPLVTAVSQLLSETSANQTRLDQICHGIDTNFRFPHQVSVTEPAPSPSPSSASASPQHTPHTQPPQSDDSLTYLIEQKYGYRRNAEMATSRDSAMDSLSHQISFLKKLKDEKMAINRELYAITQEYETAVFTEILPELRRKLQSEMSSDFVRELLELKFAKDADVYRAYVKSKSQS</sequence>
<evidence type="ECO:0000313" key="2">
    <source>
        <dbReference type="EMBL" id="CAK9437453.1"/>
    </source>
</evidence>
<evidence type="ECO:0000313" key="3">
    <source>
        <dbReference type="Proteomes" id="UP001497383"/>
    </source>
</evidence>
<accession>A0ABP0ZN39</accession>
<organism evidence="2 3">
    <name type="scientific">Lodderomyces beijingensis</name>
    <dbReference type="NCBI Taxonomy" id="1775926"/>
    <lineage>
        <taxon>Eukaryota</taxon>
        <taxon>Fungi</taxon>
        <taxon>Dikarya</taxon>
        <taxon>Ascomycota</taxon>
        <taxon>Saccharomycotina</taxon>
        <taxon>Pichiomycetes</taxon>
        <taxon>Debaryomycetaceae</taxon>
        <taxon>Candida/Lodderomyces clade</taxon>
        <taxon>Lodderomyces</taxon>
    </lineage>
</organism>
<protein>
    <recommendedName>
        <fullName evidence="4">VPS37 C-terminal domain-containing protein</fullName>
    </recommendedName>
</protein>
<gene>
    <name evidence="2" type="ORF">LODBEIA_P18310</name>
</gene>
<evidence type="ECO:0000256" key="1">
    <source>
        <dbReference type="SAM" id="MobiDB-lite"/>
    </source>
</evidence>
<reference evidence="2 3" key="1">
    <citation type="submission" date="2024-03" db="EMBL/GenBank/DDBJ databases">
        <authorList>
            <person name="Brejova B."/>
        </authorList>
    </citation>
    <scope>NUCLEOTIDE SEQUENCE [LARGE SCALE GENOMIC DNA]</scope>
    <source>
        <strain evidence="2 3">CBS 14171</strain>
    </source>
</reference>
<feature type="region of interest" description="Disordered" evidence="1">
    <location>
        <begin position="59"/>
        <end position="92"/>
    </location>
</feature>